<reference evidence="2" key="2">
    <citation type="submission" date="2015-01" db="EMBL/GenBank/DDBJ databases">
        <title>Evolutionary Origins and Diversification of the Mycorrhizal Mutualists.</title>
        <authorList>
            <consortium name="DOE Joint Genome Institute"/>
            <consortium name="Mycorrhizal Genomics Consortium"/>
            <person name="Kohler A."/>
            <person name="Kuo A."/>
            <person name="Nagy L.G."/>
            <person name="Floudas D."/>
            <person name="Copeland A."/>
            <person name="Barry K.W."/>
            <person name="Cichocki N."/>
            <person name="Veneault-Fourrey C."/>
            <person name="LaButti K."/>
            <person name="Lindquist E.A."/>
            <person name="Lipzen A."/>
            <person name="Lundell T."/>
            <person name="Morin E."/>
            <person name="Murat C."/>
            <person name="Riley R."/>
            <person name="Ohm R."/>
            <person name="Sun H."/>
            <person name="Tunlid A."/>
            <person name="Henrissat B."/>
            <person name="Grigoriev I.V."/>
            <person name="Hibbett D.S."/>
            <person name="Martin F."/>
        </authorList>
    </citation>
    <scope>NUCLEOTIDE SEQUENCE [LARGE SCALE GENOMIC DNA]</scope>
    <source>
        <strain evidence="2">F 1598</strain>
    </source>
</reference>
<proteinExistence type="predicted"/>
<dbReference type="HOGENOM" id="CLU_1856038_0_0_1"/>
<evidence type="ECO:0000313" key="1">
    <source>
        <dbReference type="EMBL" id="KIM85016.1"/>
    </source>
</evidence>
<dbReference type="InParanoid" id="A0A0C3G2Y5"/>
<sequence>MGSCISACLHTGHTNPVPYPSPFITPHTTHIVAHHVPRTFRLWAFNYRLNSEPVVIGQRVVLYPRGMEERNPDPDQATPVVEGWIGMITGRGTHWVTFGIVNSTGVMIAQMCYPGYPPQLLDTNDHQCGPPHPPCPSPQI</sequence>
<evidence type="ECO:0000313" key="2">
    <source>
        <dbReference type="Proteomes" id="UP000054166"/>
    </source>
</evidence>
<dbReference type="Proteomes" id="UP000054166">
    <property type="component" value="Unassembled WGS sequence"/>
</dbReference>
<protein>
    <submittedName>
        <fullName evidence="1">Uncharacterized protein</fullName>
    </submittedName>
</protein>
<gene>
    <name evidence="1" type="ORF">PILCRDRAFT_6017</name>
</gene>
<name>A0A0C3G2Y5_PILCF</name>
<dbReference type="AlphaFoldDB" id="A0A0C3G2Y5"/>
<reference evidence="1 2" key="1">
    <citation type="submission" date="2014-04" db="EMBL/GenBank/DDBJ databases">
        <authorList>
            <consortium name="DOE Joint Genome Institute"/>
            <person name="Kuo A."/>
            <person name="Tarkka M."/>
            <person name="Buscot F."/>
            <person name="Kohler A."/>
            <person name="Nagy L.G."/>
            <person name="Floudas D."/>
            <person name="Copeland A."/>
            <person name="Barry K.W."/>
            <person name="Cichocki N."/>
            <person name="Veneault-Fourrey C."/>
            <person name="LaButti K."/>
            <person name="Lindquist E.A."/>
            <person name="Lipzen A."/>
            <person name="Lundell T."/>
            <person name="Morin E."/>
            <person name="Murat C."/>
            <person name="Sun H."/>
            <person name="Tunlid A."/>
            <person name="Henrissat B."/>
            <person name="Grigoriev I.V."/>
            <person name="Hibbett D.S."/>
            <person name="Martin F."/>
            <person name="Nordberg H.P."/>
            <person name="Cantor M.N."/>
            <person name="Hua S.X."/>
        </authorList>
    </citation>
    <scope>NUCLEOTIDE SEQUENCE [LARGE SCALE GENOMIC DNA]</scope>
    <source>
        <strain evidence="1 2">F 1598</strain>
    </source>
</reference>
<dbReference type="EMBL" id="KN832986">
    <property type="protein sequence ID" value="KIM85016.1"/>
    <property type="molecule type" value="Genomic_DNA"/>
</dbReference>
<accession>A0A0C3G2Y5</accession>
<organism evidence="1 2">
    <name type="scientific">Piloderma croceum (strain F 1598)</name>
    <dbReference type="NCBI Taxonomy" id="765440"/>
    <lineage>
        <taxon>Eukaryota</taxon>
        <taxon>Fungi</taxon>
        <taxon>Dikarya</taxon>
        <taxon>Basidiomycota</taxon>
        <taxon>Agaricomycotina</taxon>
        <taxon>Agaricomycetes</taxon>
        <taxon>Agaricomycetidae</taxon>
        <taxon>Atheliales</taxon>
        <taxon>Atheliaceae</taxon>
        <taxon>Piloderma</taxon>
    </lineage>
</organism>
<keyword evidence="2" id="KW-1185">Reference proteome</keyword>